<name>A0ABX2DE41_9SPHI</name>
<dbReference type="Pfam" id="PF11306">
    <property type="entry name" value="DUF3108"/>
    <property type="match status" value="1"/>
</dbReference>
<comment type="caution">
    <text evidence="2">The sequence shown here is derived from an EMBL/GenBank/DDBJ whole genome shotgun (WGS) entry which is preliminary data.</text>
</comment>
<feature type="signal peptide" evidence="1">
    <location>
        <begin position="1"/>
        <end position="20"/>
    </location>
</feature>
<keyword evidence="3" id="KW-1185">Reference proteome</keyword>
<evidence type="ECO:0008006" key="4">
    <source>
        <dbReference type="Google" id="ProtNLM"/>
    </source>
</evidence>
<proteinExistence type="predicted"/>
<dbReference type="Proteomes" id="UP000762110">
    <property type="component" value="Unassembled WGS sequence"/>
</dbReference>
<protein>
    <recommendedName>
        <fullName evidence="4">DUF3108 domain-containing protein</fullName>
    </recommendedName>
</protein>
<dbReference type="RefSeq" id="WP_173272188.1">
    <property type="nucleotide sequence ID" value="NZ_JABMKV010000002.1"/>
</dbReference>
<gene>
    <name evidence="2" type="ORF">HQN85_11235</name>
</gene>
<reference evidence="2 3" key="1">
    <citation type="submission" date="2020-05" db="EMBL/GenBank/DDBJ databases">
        <title>Description of Pedobacter foliorum sp. nov.</title>
        <authorList>
            <person name="Qi S."/>
            <person name="Carlier A."/>
            <person name="Cnockaert M."/>
            <person name="Vandamme P."/>
        </authorList>
    </citation>
    <scope>NUCLEOTIDE SEQUENCE [LARGE SCALE GENOMIC DNA]</scope>
    <source>
        <strain evidence="2 3">LMG 31300</strain>
    </source>
</reference>
<keyword evidence="1" id="KW-0732">Signal</keyword>
<evidence type="ECO:0000313" key="2">
    <source>
        <dbReference type="EMBL" id="NQX32307.1"/>
    </source>
</evidence>
<organism evidence="2 3">
    <name type="scientific">Pedobacter boryungensis</name>
    <dbReference type="NCBI Taxonomy" id="869962"/>
    <lineage>
        <taxon>Bacteria</taxon>
        <taxon>Pseudomonadati</taxon>
        <taxon>Bacteroidota</taxon>
        <taxon>Sphingobacteriia</taxon>
        <taxon>Sphingobacteriales</taxon>
        <taxon>Sphingobacteriaceae</taxon>
        <taxon>Pedobacter</taxon>
    </lineage>
</organism>
<dbReference type="InterPro" id="IPR021457">
    <property type="entry name" value="DUF3108"/>
</dbReference>
<evidence type="ECO:0000313" key="3">
    <source>
        <dbReference type="Proteomes" id="UP000762110"/>
    </source>
</evidence>
<dbReference type="EMBL" id="JABMKV010000002">
    <property type="protein sequence ID" value="NQX32307.1"/>
    <property type="molecule type" value="Genomic_DNA"/>
</dbReference>
<feature type="chain" id="PRO_5046325549" description="DUF3108 domain-containing protein" evidence="1">
    <location>
        <begin position="21"/>
        <end position="248"/>
    </location>
</feature>
<evidence type="ECO:0000256" key="1">
    <source>
        <dbReference type="SAM" id="SignalP"/>
    </source>
</evidence>
<accession>A0ABX2DE41</accession>
<sequence>MKRKLLSALLLLVLSISVNAQVDTVNAINNKLLLQNLKEGTHTYLVYMTDSLMAKRSIGDIWKRTTKFTTFHQQPVVEFKWEWLHADSTFATIINICDRKTLAPIYHYANYKGRGVFAHDFRDGFMIPTDTIKNNMATKKTKVALTIPIISWEQDLETYALLPIKKVGQKFDISFFDPNEVKPSYHTYEVVGKEDLAINSEMKVKCWLLKIKYTPDSYATFWLTEKNKEVVKMQEYFKGKYRVKVLQY</sequence>